<sequence length="170" mass="18977">MPPVSGNRRRPHSVIINPKFCRRHHPLSTICRHHPPSSHPNTSSSPTHRRLDEVAPSPPPKSRRRLLPLGPAAMARLHHLKPPILRHDLVVKNVLAKCYGGDITRKRKLLEKQKEGKKRMKRVGSVNIPQEAFHELLKVIHDGITSSLLADGLAVAGQAILACAFAEKDY</sequence>
<proteinExistence type="predicted"/>
<protein>
    <recommendedName>
        <fullName evidence="2">GTP-binding protein LepA C-terminal domain-containing protein</fullName>
    </recommendedName>
</protein>
<evidence type="ECO:0000259" key="2">
    <source>
        <dbReference type="Pfam" id="PF06421"/>
    </source>
</evidence>
<dbReference type="AlphaFoldDB" id="A0ABD3CU07"/>
<evidence type="ECO:0000313" key="3">
    <source>
        <dbReference type="EMBL" id="KAL3632170.1"/>
    </source>
</evidence>
<dbReference type="PANTHER" id="PTHR43512">
    <property type="entry name" value="TRANSLATION FACTOR GUF1-RELATED"/>
    <property type="match status" value="1"/>
</dbReference>
<dbReference type="InterPro" id="IPR006297">
    <property type="entry name" value="EF-4"/>
</dbReference>
<evidence type="ECO:0000256" key="1">
    <source>
        <dbReference type="SAM" id="MobiDB-lite"/>
    </source>
</evidence>
<reference evidence="4" key="1">
    <citation type="journal article" date="2024" name="IScience">
        <title>Strigolactones Initiate the Formation of Haustorium-like Structures in Castilleja.</title>
        <authorList>
            <person name="Buerger M."/>
            <person name="Peterson D."/>
            <person name="Chory J."/>
        </authorList>
    </citation>
    <scope>NUCLEOTIDE SEQUENCE [LARGE SCALE GENOMIC DNA]</scope>
</reference>
<organism evidence="3 4">
    <name type="scientific">Castilleja foliolosa</name>
    <dbReference type="NCBI Taxonomy" id="1961234"/>
    <lineage>
        <taxon>Eukaryota</taxon>
        <taxon>Viridiplantae</taxon>
        <taxon>Streptophyta</taxon>
        <taxon>Embryophyta</taxon>
        <taxon>Tracheophyta</taxon>
        <taxon>Spermatophyta</taxon>
        <taxon>Magnoliopsida</taxon>
        <taxon>eudicotyledons</taxon>
        <taxon>Gunneridae</taxon>
        <taxon>Pentapetalae</taxon>
        <taxon>asterids</taxon>
        <taxon>lamiids</taxon>
        <taxon>Lamiales</taxon>
        <taxon>Orobanchaceae</taxon>
        <taxon>Pedicularideae</taxon>
        <taxon>Castillejinae</taxon>
        <taxon>Castilleja</taxon>
    </lineage>
</organism>
<feature type="domain" description="GTP-binding protein LepA C-terminal" evidence="2">
    <location>
        <begin position="91"/>
        <end position="138"/>
    </location>
</feature>
<comment type="caution">
    <text evidence="3">The sequence shown here is derived from an EMBL/GenBank/DDBJ whole genome shotgun (WGS) entry which is preliminary data.</text>
</comment>
<accession>A0ABD3CU07</accession>
<evidence type="ECO:0000313" key="4">
    <source>
        <dbReference type="Proteomes" id="UP001632038"/>
    </source>
</evidence>
<keyword evidence="4" id="KW-1185">Reference proteome</keyword>
<name>A0ABD3CU07_9LAMI</name>
<dbReference type="Pfam" id="PF06421">
    <property type="entry name" value="LepA_C"/>
    <property type="match status" value="1"/>
</dbReference>
<dbReference type="PANTHER" id="PTHR43512:SF7">
    <property type="entry name" value="TRANSLATION FACTOR GUF1, MITOCHONDRIAL"/>
    <property type="match status" value="1"/>
</dbReference>
<feature type="region of interest" description="Disordered" evidence="1">
    <location>
        <begin position="28"/>
        <end position="65"/>
    </location>
</feature>
<dbReference type="EMBL" id="JAVIJP010000032">
    <property type="protein sequence ID" value="KAL3632170.1"/>
    <property type="molecule type" value="Genomic_DNA"/>
</dbReference>
<dbReference type="InterPro" id="IPR013842">
    <property type="entry name" value="LepA_CTD"/>
</dbReference>
<gene>
    <name evidence="3" type="ORF">CASFOL_025154</name>
</gene>
<dbReference type="Proteomes" id="UP001632038">
    <property type="component" value="Unassembled WGS sequence"/>
</dbReference>